<reference evidence="1 2" key="1">
    <citation type="submission" date="2020-08" db="EMBL/GenBank/DDBJ databases">
        <title>Genomic Encyclopedia of Type Strains, Phase III (KMG-III): the genomes of soil and plant-associated and newly described type strains.</title>
        <authorList>
            <person name="Whitman W."/>
        </authorList>
    </citation>
    <scope>NUCLEOTIDE SEQUENCE [LARGE SCALE GENOMIC DNA]</scope>
    <source>
        <strain evidence="1 2">CECT 8571</strain>
    </source>
</reference>
<dbReference type="RefSeq" id="WP_183908480.1">
    <property type="nucleotide sequence ID" value="NZ_JACHXZ010000001.1"/>
</dbReference>
<dbReference type="AlphaFoldDB" id="A0A839UM25"/>
<dbReference type="Proteomes" id="UP000559987">
    <property type="component" value="Unassembled WGS sequence"/>
</dbReference>
<dbReference type="SUPFAM" id="SSF52151">
    <property type="entry name" value="FabD/lysophospholipase-like"/>
    <property type="match status" value="1"/>
</dbReference>
<accession>A0A839UM25</accession>
<sequence>MAPPPFELLAGPSAYRHILQNGLSPQDIRSVFGASGAAKWLTIYGLDRAIFEQWLPAAEQQIHLFGTSIGAWKLAAAGQSQPGWALNELAEGYIEQNYADGITQPVVHRELMKILNRFLMQPQVDDLLSQSRFNYHCGVARCHGALSQDTAWPLLRGMSSAFVRNLRGRQRLNGQFERVIFADPRRAPSVASADGISTEVLSLSSSNLRDAVIASGSIPYVMAAKTAIAQVPPGVYRDGGLVDYHPVPANFWREPGLILYPHFYRWLLPGWYDKYLPSRRASAAALDNVIMVAPTPAYVASLPAGRIPDRKDFQRFKDNDAERVRRWRIVKEQSLQLGEAFMQVAQRGDWAAVTRSL</sequence>
<proteinExistence type="predicted"/>
<dbReference type="InterPro" id="IPR016035">
    <property type="entry name" value="Acyl_Trfase/lysoPLipase"/>
</dbReference>
<dbReference type="EMBL" id="JACHXZ010000001">
    <property type="protein sequence ID" value="MBB3167610.1"/>
    <property type="molecule type" value="Genomic_DNA"/>
</dbReference>
<evidence type="ECO:0000313" key="2">
    <source>
        <dbReference type="Proteomes" id="UP000559987"/>
    </source>
</evidence>
<evidence type="ECO:0008006" key="3">
    <source>
        <dbReference type="Google" id="ProtNLM"/>
    </source>
</evidence>
<comment type="caution">
    <text evidence="1">The sequence shown here is derived from an EMBL/GenBank/DDBJ whole genome shotgun (WGS) entry which is preliminary data.</text>
</comment>
<organism evidence="1 2">
    <name type="scientific">Simiduia aestuariiviva</name>
    <dbReference type="NCBI Taxonomy" id="1510459"/>
    <lineage>
        <taxon>Bacteria</taxon>
        <taxon>Pseudomonadati</taxon>
        <taxon>Pseudomonadota</taxon>
        <taxon>Gammaproteobacteria</taxon>
        <taxon>Cellvibrionales</taxon>
        <taxon>Cellvibrionaceae</taxon>
        <taxon>Simiduia</taxon>
    </lineage>
</organism>
<protein>
    <recommendedName>
        <fullName evidence="3">Patatin-like phospholipase family protein</fullName>
    </recommendedName>
</protein>
<evidence type="ECO:0000313" key="1">
    <source>
        <dbReference type="EMBL" id="MBB3167610.1"/>
    </source>
</evidence>
<gene>
    <name evidence="1" type="ORF">FHS30_000786</name>
</gene>
<keyword evidence="2" id="KW-1185">Reference proteome</keyword>
<name>A0A839UM25_9GAMM</name>